<keyword evidence="3 8" id="KW-0235">DNA replication</keyword>
<keyword evidence="4 8" id="KW-0547">Nucleotide-binding</keyword>
<comment type="caution">
    <text evidence="8">Lacks conserved residue(s) required for the propagation of feature annotation.</text>
</comment>
<dbReference type="InterPro" id="IPR018312">
    <property type="entry name" value="Chromosome_initiator_DnaA_CS"/>
</dbReference>
<dbReference type="SMART" id="SM00382">
    <property type="entry name" value="AAA"/>
    <property type="match status" value="1"/>
</dbReference>
<feature type="region of interest" description="Domain I, interacts with DnaA modulators" evidence="8">
    <location>
        <begin position="1"/>
        <end position="123"/>
    </location>
</feature>
<dbReference type="Pfam" id="PF00308">
    <property type="entry name" value="Bac_DnaA"/>
    <property type="match status" value="1"/>
</dbReference>
<name>A0A2W5N166_RHOSU</name>
<dbReference type="Gene3D" id="1.10.1750.10">
    <property type="match status" value="1"/>
</dbReference>
<feature type="binding site" evidence="8">
    <location>
        <position position="202"/>
    </location>
    <ligand>
        <name>ATP</name>
        <dbReference type="ChEBI" id="CHEBI:30616"/>
    </ligand>
</feature>
<dbReference type="PRINTS" id="PR00051">
    <property type="entry name" value="DNAA"/>
</dbReference>
<organism evidence="15 16">
    <name type="scientific">Rhodovulum sulfidophilum</name>
    <name type="common">Rhodobacter sulfidophilus</name>
    <dbReference type="NCBI Taxonomy" id="35806"/>
    <lineage>
        <taxon>Bacteria</taxon>
        <taxon>Pseudomonadati</taxon>
        <taxon>Pseudomonadota</taxon>
        <taxon>Alphaproteobacteria</taxon>
        <taxon>Rhodobacterales</taxon>
        <taxon>Paracoccaceae</taxon>
        <taxon>Rhodovulum</taxon>
    </lineage>
</organism>
<evidence type="ECO:0000313" key="15">
    <source>
        <dbReference type="EMBL" id="PZQ47192.1"/>
    </source>
</evidence>
<keyword evidence="6 8" id="KW-0446">Lipid-binding</keyword>
<dbReference type="InterPro" id="IPR024633">
    <property type="entry name" value="DnaA_N_dom"/>
</dbReference>
<evidence type="ECO:0000256" key="7">
    <source>
        <dbReference type="ARBA" id="ARBA00023125"/>
    </source>
</evidence>
<evidence type="ECO:0000259" key="13">
    <source>
        <dbReference type="SMART" id="SM00382"/>
    </source>
</evidence>
<reference evidence="15 16" key="1">
    <citation type="submission" date="2017-08" db="EMBL/GenBank/DDBJ databases">
        <title>Infants hospitalized years apart are colonized by the same room-sourced microbial strains.</title>
        <authorList>
            <person name="Brooks B."/>
            <person name="Olm M.R."/>
            <person name="Firek B.A."/>
            <person name="Baker R."/>
            <person name="Thomas B.C."/>
            <person name="Morowitz M.J."/>
            <person name="Banfield J.F."/>
        </authorList>
    </citation>
    <scope>NUCLEOTIDE SEQUENCE [LARGE SCALE GENOMIC DNA]</scope>
    <source>
        <strain evidence="15">S2_005_002_R2_34</strain>
    </source>
</reference>
<dbReference type="EMBL" id="QFPW01000018">
    <property type="protein sequence ID" value="PZQ47192.1"/>
    <property type="molecule type" value="Genomic_DNA"/>
</dbReference>
<dbReference type="Proteomes" id="UP000249185">
    <property type="component" value="Unassembled WGS sequence"/>
</dbReference>
<dbReference type="CDD" id="cd06571">
    <property type="entry name" value="Bac_DnaA_C"/>
    <property type="match status" value="1"/>
</dbReference>
<dbReference type="SUPFAM" id="SSF48295">
    <property type="entry name" value="TrpR-like"/>
    <property type="match status" value="1"/>
</dbReference>
<dbReference type="Gene3D" id="1.10.8.60">
    <property type="match status" value="1"/>
</dbReference>
<dbReference type="PANTHER" id="PTHR30050:SF2">
    <property type="entry name" value="CHROMOSOMAL REPLICATION INITIATOR PROTEIN DNAA"/>
    <property type="match status" value="1"/>
</dbReference>
<dbReference type="InterPro" id="IPR013159">
    <property type="entry name" value="DnaA_C"/>
</dbReference>
<dbReference type="Pfam" id="PF11638">
    <property type="entry name" value="DnaA_N"/>
    <property type="match status" value="1"/>
</dbReference>
<dbReference type="AlphaFoldDB" id="A0A2W5N166"/>
<dbReference type="GO" id="GO:0006275">
    <property type="term" value="P:regulation of DNA replication"/>
    <property type="evidence" value="ECO:0007669"/>
    <property type="project" value="UniProtKB-UniRule"/>
</dbReference>
<dbReference type="Pfam" id="PF08299">
    <property type="entry name" value="Bac_DnaA_C"/>
    <property type="match status" value="1"/>
</dbReference>
<dbReference type="CDD" id="cd00009">
    <property type="entry name" value="AAA"/>
    <property type="match status" value="1"/>
</dbReference>
<evidence type="ECO:0000256" key="4">
    <source>
        <dbReference type="ARBA" id="ARBA00022741"/>
    </source>
</evidence>
<dbReference type="InterPro" id="IPR013317">
    <property type="entry name" value="DnaA_dom"/>
</dbReference>
<dbReference type="GO" id="GO:0003688">
    <property type="term" value="F:DNA replication origin binding"/>
    <property type="evidence" value="ECO:0007669"/>
    <property type="project" value="UniProtKB-UniRule"/>
</dbReference>
<dbReference type="InterPro" id="IPR010921">
    <property type="entry name" value="Trp_repressor/repl_initiator"/>
</dbReference>
<dbReference type="InterPro" id="IPR027417">
    <property type="entry name" value="P-loop_NTPase"/>
</dbReference>
<dbReference type="GO" id="GO:0005524">
    <property type="term" value="F:ATP binding"/>
    <property type="evidence" value="ECO:0007669"/>
    <property type="project" value="UniProtKB-UniRule"/>
</dbReference>
<dbReference type="SMART" id="SM00760">
    <property type="entry name" value="Bac_DnaA_C"/>
    <property type="match status" value="1"/>
</dbReference>
<evidence type="ECO:0000313" key="16">
    <source>
        <dbReference type="Proteomes" id="UP000249185"/>
    </source>
</evidence>
<proteinExistence type="inferred from homology"/>
<keyword evidence="7 8" id="KW-0238">DNA-binding</keyword>
<comment type="caution">
    <text evidence="15">The sequence shown here is derived from an EMBL/GenBank/DDBJ whole genome shotgun (WGS) entry which is preliminary data.</text>
</comment>
<evidence type="ECO:0000256" key="9">
    <source>
        <dbReference type="NCBIfam" id="TIGR00362"/>
    </source>
</evidence>
<dbReference type="NCBIfam" id="TIGR00362">
    <property type="entry name" value="DnaA"/>
    <property type="match status" value="1"/>
</dbReference>
<evidence type="ECO:0000256" key="1">
    <source>
        <dbReference type="ARBA" id="ARBA00006583"/>
    </source>
</evidence>
<comment type="similarity">
    <text evidence="1 8 11">Belongs to the DnaA family.</text>
</comment>
<feature type="domain" description="Chromosomal replication initiator DnaA C-terminal" evidence="14">
    <location>
        <begin position="404"/>
        <end position="473"/>
    </location>
</feature>
<feature type="binding site" evidence="8">
    <location>
        <position position="201"/>
    </location>
    <ligand>
        <name>ATP</name>
        <dbReference type="ChEBI" id="CHEBI:30616"/>
    </ligand>
</feature>
<dbReference type="PROSITE" id="PS01008">
    <property type="entry name" value="DNAA"/>
    <property type="match status" value="1"/>
</dbReference>
<sequence>MPDAGSGAWSRVRGHLRSQIGNDAYQNWIDPLAFVGADHGIVRISAPNTFIGTWVQRNYGEVIRHLLAKERVAVSRLEFTVASCSNDPAPPRAAEPEADPAPAPARAARPSRRAPRAAVPEAEPEAPKAPEAAANPRSRSEGAAMPSDVELPQAPLDGRFTFDNFVVGKPNELAHAAARRVADGGEVAFNPLFLYGGVGLGKTHLMHAIAWEVRHTTPEAKVLYLSAEQFMYRFVSALRFKEMHGFKELFRSVDMLMVDDVQFIAGKDSTQDEFFHTFNALIDQQKQIVISADRAPGEIDGLEERIKSRLQWGLVVDLHPTDYELRLGILQAKAEAQMLAHPGVVVGPGVMEFLAHRISSNVRVLEGALTRLFAFAGLVGREITLDMTQECLADVLRASERKVTIDEIIRKVADHYNLRMSDLLSARRARQVARPRQVAMYLSKTLTSKSLPEIGRRFGGRDHTTVIHAVRKIEELRKTDNQIAEDVELLRRMLEA</sequence>
<dbReference type="GO" id="GO:0006270">
    <property type="term" value="P:DNA replication initiation"/>
    <property type="evidence" value="ECO:0007669"/>
    <property type="project" value="UniProtKB-UniRule"/>
</dbReference>
<dbReference type="FunFam" id="3.40.50.300:FF:000668">
    <property type="entry name" value="Chromosomal replication initiator protein DnaA"/>
    <property type="match status" value="1"/>
</dbReference>
<feature type="domain" description="AAA+ ATPase" evidence="13">
    <location>
        <begin position="188"/>
        <end position="318"/>
    </location>
</feature>
<evidence type="ECO:0000259" key="14">
    <source>
        <dbReference type="SMART" id="SM00760"/>
    </source>
</evidence>
<keyword evidence="2 8" id="KW-0963">Cytoplasm</keyword>
<dbReference type="GO" id="GO:0008289">
    <property type="term" value="F:lipid binding"/>
    <property type="evidence" value="ECO:0007669"/>
    <property type="project" value="UniProtKB-KW"/>
</dbReference>
<evidence type="ECO:0000256" key="8">
    <source>
        <dbReference type="HAMAP-Rule" id="MF_00377"/>
    </source>
</evidence>
<evidence type="ECO:0000256" key="12">
    <source>
        <dbReference type="SAM" id="MobiDB-lite"/>
    </source>
</evidence>
<evidence type="ECO:0000256" key="5">
    <source>
        <dbReference type="ARBA" id="ARBA00022840"/>
    </source>
</evidence>
<evidence type="ECO:0000256" key="10">
    <source>
        <dbReference type="RuleBase" id="RU000577"/>
    </source>
</evidence>
<dbReference type="GO" id="GO:0005737">
    <property type="term" value="C:cytoplasm"/>
    <property type="evidence" value="ECO:0007669"/>
    <property type="project" value="UniProtKB-SubCell"/>
</dbReference>
<protein>
    <recommendedName>
        <fullName evidence="8 9">Chromosomal replication initiator protein DnaA</fullName>
    </recommendedName>
</protein>
<feature type="binding site" evidence="8">
    <location>
        <position position="203"/>
    </location>
    <ligand>
        <name>ATP</name>
        <dbReference type="ChEBI" id="CHEBI:30616"/>
    </ligand>
</feature>
<dbReference type="Gene3D" id="3.40.50.300">
    <property type="entry name" value="P-loop containing nucleotide triphosphate hydrolases"/>
    <property type="match status" value="1"/>
</dbReference>
<feature type="region of interest" description="Domain IV, binds dsDNA" evidence="8">
    <location>
        <begin position="377"/>
        <end position="496"/>
    </location>
</feature>
<dbReference type="HAMAP" id="MF_00377">
    <property type="entry name" value="DnaA_bact"/>
    <property type="match status" value="1"/>
</dbReference>
<comment type="domain">
    <text evidence="8">Domain I is involved in oligomerization and binding regulators, domain II is flexibile and of varying length in different bacteria, domain III forms the AAA+ region, while domain IV binds dsDNA.</text>
</comment>
<accession>A0A2W5N166</accession>
<evidence type="ECO:0000256" key="11">
    <source>
        <dbReference type="RuleBase" id="RU004227"/>
    </source>
</evidence>
<dbReference type="InterPro" id="IPR038454">
    <property type="entry name" value="DnaA_N_sf"/>
</dbReference>
<evidence type="ECO:0000256" key="3">
    <source>
        <dbReference type="ARBA" id="ARBA00022705"/>
    </source>
</evidence>
<feature type="binding site" evidence="8">
    <location>
        <position position="199"/>
    </location>
    <ligand>
        <name>ATP</name>
        <dbReference type="ChEBI" id="CHEBI:30616"/>
    </ligand>
</feature>
<feature type="compositionally biased region" description="Pro residues" evidence="12">
    <location>
        <begin position="88"/>
        <end position="103"/>
    </location>
</feature>
<gene>
    <name evidence="8" type="primary">dnaA</name>
    <name evidence="15" type="ORF">DI556_18260</name>
</gene>
<dbReference type="InterPro" id="IPR001957">
    <property type="entry name" value="Chromosome_initiator_DnaA"/>
</dbReference>
<dbReference type="InterPro" id="IPR003593">
    <property type="entry name" value="AAA+_ATPase"/>
</dbReference>
<dbReference type="PANTHER" id="PTHR30050">
    <property type="entry name" value="CHROMOSOMAL REPLICATION INITIATOR PROTEIN DNAA"/>
    <property type="match status" value="1"/>
</dbReference>
<comment type="function">
    <text evidence="8 10">Plays an essential role in the initiation and regulation of chromosomal replication. ATP-DnaA binds to the origin of replication (oriC) to initiate formation of the DNA replication initiation complex once per cell cycle. Binds the DnaA box (a 9 base pair repeat at the origin) and separates the double-stranded (ds)DNA. Forms a right-handed helical filament on oriC DNA; dsDNA binds to the exterior of the filament while single-stranded (ss)DNA is stabiized in the filament's interior. The ATP-DnaA-oriC complex binds and stabilizes one strand of the AT-rich DNA unwinding element (DUE), permitting loading of DNA polymerase. After initiation quickly degrades to an ADP-DnaA complex that is not apt for DNA replication. Binds acidic phospholipids.</text>
</comment>
<evidence type="ECO:0000256" key="2">
    <source>
        <dbReference type="ARBA" id="ARBA00022490"/>
    </source>
</evidence>
<evidence type="ECO:0000256" key="6">
    <source>
        <dbReference type="ARBA" id="ARBA00023121"/>
    </source>
</evidence>
<dbReference type="Gene3D" id="3.30.300.180">
    <property type="match status" value="1"/>
</dbReference>
<comment type="subunit">
    <text evidence="8">Oligomerizes as a right-handed, spiral filament on DNA at oriC.</text>
</comment>
<keyword evidence="5 8" id="KW-0067">ATP-binding</keyword>
<dbReference type="GO" id="GO:0005886">
    <property type="term" value="C:plasma membrane"/>
    <property type="evidence" value="ECO:0007669"/>
    <property type="project" value="TreeGrafter"/>
</dbReference>
<dbReference type="SUPFAM" id="SSF52540">
    <property type="entry name" value="P-loop containing nucleoside triphosphate hydrolases"/>
    <property type="match status" value="1"/>
</dbReference>
<comment type="subcellular location">
    <subcellularLocation>
        <location evidence="8">Cytoplasm</location>
    </subcellularLocation>
</comment>
<feature type="region of interest" description="Disordered" evidence="12">
    <location>
        <begin position="84"/>
        <end position="150"/>
    </location>
</feature>
<dbReference type="InterPro" id="IPR020591">
    <property type="entry name" value="Chromosome_initiator_DnaA-like"/>
</dbReference>